<feature type="domain" description="RNA-binding S4" evidence="2">
    <location>
        <begin position="191"/>
        <end position="248"/>
    </location>
</feature>
<evidence type="ECO:0000259" key="2">
    <source>
        <dbReference type="SMART" id="SM00363"/>
    </source>
</evidence>
<sequence>MVFYNFFKVGINIDIYQHFRQEEYELIDQLTDKCDQAEQHYAPVLTHFLDPRGQYILEVICGSYEDLNVSFYGGPNAERKRAIISPNYYEPKESDFDLTLMEIDYPEKFVTLKHQHILGTLMSLGIEREQVGDIIVNERIQFVLTSRLESFIMLELQRIKGASVKLYTIPVTDMIQSNENWKIESATVSSLRLDVVIKEMIRKSRTIAKQLIEKKRVKVNHTIVDSADFQLQANDLISIQGFGRAHITDLGGKTKKIKRTLPIEHYSNSNDLRRITNAFYTK</sequence>
<dbReference type="EMBL" id="UHAP01000001">
    <property type="protein sequence ID" value="SUK41592.1"/>
    <property type="molecule type" value="Genomic_DNA"/>
</dbReference>
<dbReference type="InterPro" id="IPR036986">
    <property type="entry name" value="S4_RNA-bd_sf"/>
</dbReference>
<dbReference type="SMART" id="SM00363">
    <property type="entry name" value="S4"/>
    <property type="match status" value="1"/>
</dbReference>
<organism evidence="3 4">
    <name type="scientific">Staphylococcus aureus</name>
    <dbReference type="NCBI Taxonomy" id="1280"/>
    <lineage>
        <taxon>Bacteria</taxon>
        <taxon>Bacillati</taxon>
        <taxon>Bacillota</taxon>
        <taxon>Bacilli</taxon>
        <taxon>Bacillales</taxon>
        <taxon>Staphylococcaceae</taxon>
        <taxon>Staphylococcus</taxon>
    </lineage>
</organism>
<keyword evidence="1" id="KW-0694">RNA-binding</keyword>
<reference evidence="3 4" key="1">
    <citation type="submission" date="2018-06" db="EMBL/GenBank/DDBJ databases">
        <authorList>
            <consortium name="Pathogen Informatics"/>
            <person name="Doyle S."/>
        </authorList>
    </citation>
    <scope>NUCLEOTIDE SEQUENCE [LARGE SCALE GENOMIC DNA]</scope>
    <source>
        <strain evidence="3 4">NCTC6133</strain>
    </source>
</reference>
<dbReference type="AlphaFoldDB" id="A0A380DQQ0"/>
<accession>A0A380DQQ0</accession>
<dbReference type="Gene3D" id="3.30.1370.160">
    <property type="match status" value="1"/>
</dbReference>
<dbReference type="PROSITE" id="PS50889">
    <property type="entry name" value="S4"/>
    <property type="match status" value="1"/>
</dbReference>
<evidence type="ECO:0000313" key="3">
    <source>
        <dbReference type="EMBL" id="SUK41592.1"/>
    </source>
</evidence>
<protein>
    <submittedName>
        <fullName evidence="3">RNA-binding domain protein YlmH</fullName>
    </submittedName>
</protein>
<evidence type="ECO:0000313" key="4">
    <source>
        <dbReference type="Proteomes" id="UP000255091"/>
    </source>
</evidence>
<dbReference type="InterPro" id="IPR012677">
    <property type="entry name" value="Nucleotide-bd_a/b_plait_sf"/>
</dbReference>
<dbReference type="SUPFAM" id="SSF55174">
    <property type="entry name" value="Alpha-L RNA-binding motif"/>
    <property type="match status" value="1"/>
</dbReference>
<dbReference type="Gene3D" id="3.30.70.330">
    <property type="match status" value="1"/>
</dbReference>
<dbReference type="Gene3D" id="3.10.290.10">
    <property type="entry name" value="RNA-binding S4 domain"/>
    <property type="match status" value="1"/>
</dbReference>
<name>A0A380DQQ0_STAAU</name>
<dbReference type="InterPro" id="IPR040591">
    <property type="entry name" value="RqcP2_RBD"/>
</dbReference>
<proteinExistence type="predicted"/>
<dbReference type="CDD" id="cd00165">
    <property type="entry name" value="S4"/>
    <property type="match status" value="1"/>
</dbReference>
<dbReference type="InterPro" id="IPR002942">
    <property type="entry name" value="S4_RNA-bd"/>
</dbReference>
<evidence type="ECO:0000256" key="1">
    <source>
        <dbReference type="PROSITE-ProRule" id="PRU00182"/>
    </source>
</evidence>
<dbReference type="Pfam" id="PF17774">
    <property type="entry name" value="YlmH_RBD"/>
    <property type="match status" value="1"/>
</dbReference>
<gene>
    <name evidence="3" type="primary">ylmH</name>
    <name evidence="3" type="ORF">NCTC6133_01434</name>
</gene>
<dbReference type="Pfam" id="PF01479">
    <property type="entry name" value="S4"/>
    <property type="match status" value="1"/>
</dbReference>
<dbReference type="Proteomes" id="UP000255091">
    <property type="component" value="Unassembled WGS sequence"/>
</dbReference>
<dbReference type="GO" id="GO:0003723">
    <property type="term" value="F:RNA binding"/>
    <property type="evidence" value="ECO:0007669"/>
    <property type="project" value="UniProtKB-KW"/>
</dbReference>